<feature type="binding site" evidence="9">
    <location>
        <position position="148"/>
    </location>
    <ligand>
        <name>1-deoxy-D-xylulose 5-phosphate</name>
        <dbReference type="ChEBI" id="CHEBI:57792"/>
    </ligand>
</feature>
<evidence type="ECO:0000256" key="9">
    <source>
        <dbReference type="HAMAP-Rule" id="MF_00183"/>
    </source>
</evidence>
<accession>A0A231VH56</accession>
<feature type="binding site" evidence="9">
    <location>
        <position position="148"/>
    </location>
    <ligand>
        <name>Mn(2+)</name>
        <dbReference type="ChEBI" id="CHEBI:29035"/>
    </ligand>
</feature>
<keyword evidence="6 9" id="KW-0464">Manganese</keyword>
<keyword evidence="13" id="KW-0413">Isomerase</keyword>
<dbReference type="PIRSF" id="PIRSF006205">
    <property type="entry name" value="Dxp_reductismrs"/>
    <property type="match status" value="1"/>
</dbReference>
<dbReference type="SUPFAM" id="SSF55347">
    <property type="entry name" value="Glyceraldehyde-3-phosphate dehydrogenase-like, C-terminal domain"/>
    <property type="match status" value="1"/>
</dbReference>
<dbReference type="FunFam" id="3.40.50.720:FF:000045">
    <property type="entry name" value="1-deoxy-D-xylulose 5-phosphate reductoisomerase"/>
    <property type="match status" value="1"/>
</dbReference>
<keyword evidence="3 9" id="KW-0479">Metal-binding</keyword>
<feature type="domain" description="1-deoxy-D-xylulose 5-phosphate reductoisomerase C-terminal" evidence="11">
    <location>
        <begin position="142"/>
        <end position="225"/>
    </location>
</feature>
<evidence type="ECO:0000259" key="11">
    <source>
        <dbReference type="Pfam" id="PF08436"/>
    </source>
</evidence>
<comment type="caution">
    <text evidence="13">The sequence shown here is derived from an EMBL/GenBank/DDBJ whole genome shotgun (WGS) entry which is preliminary data.</text>
</comment>
<feature type="binding site" evidence="9">
    <location>
        <position position="121"/>
    </location>
    <ligand>
        <name>1-deoxy-D-xylulose 5-phosphate</name>
        <dbReference type="ChEBI" id="CHEBI:57792"/>
    </ligand>
</feature>
<dbReference type="GO" id="GO:0030145">
    <property type="term" value="F:manganese ion binding"/>
    <property type="evidence" value="ECO:0007669"/>
    <property type="project" value="TreeGrafter"/>
</dbReference>
<dbReference type="PANTHER" id="PTHR30525:SF0">
    <property type="entry name" value="1-DEOXY-D-XYLULOSE 5-PHOSPHATE REDUCTOISOMERASE, CHLOROPLASTIC"/>
    <property type="match status" value="1"/>
</dbReference>
<feature type="binding site" evidence="9">
    <location>
        <position position="146"/>
    </location>
    <ligand>
        <name>Mn(2+)</name>
        <dbReference type="ChEBI" id="CHEBI:29035"/>
    </ligand>
</feature>
<organism evidence="13 14">
    <name type="scientific">Thermoanaerobacterium thermosaccharolyticum</name>
    <name type="common">Clostridium thermosaccharolyticum</name>
    <dbReference type="NCBI Taxonomy" id="1517"/>
    <lineage>
        <taxon>Bacteria</taxon>
        <taxon>Bacillati</taxon>
        <taxon>Bacillota</taxon>
        <taxon>Clostridia</taxon>
        <taxon>Thermoanaerobacterales</taxon>
        <taxon>Thermoanaerobacteraceae</taxon>
        <taxon>Thermoanaerobacterium</taxon>
    </lineage>
</organism>
<keyword evidence="4 9" id="KW-0521">NADP</keyword>
<evidence type="ECO:0000256" key="6">
    <source>
        <dbReference type="ARBA" id="ARBA00023211"/>
    </source>
</evidence>
<keyword evidence="5 9" id="KW-0560">Oxidoreductase</keyword>
<reference evidence="13 14" key="1">
    <citation type="submission" date="2017-06" db="EMBL/GenBank/DDBJ databases">
        <title>Isolation and characterization of a thermophilic and butanogenic Thermoanaerobacterium thermosaccharolyticum M5 capable of efficient degradation of hemicellulose.</title>
        <authorList>
            <person name="Xin F."/>
            <person name="Jiang Y."/>
        </authorList>
    </citation>
    <scope>NUCLEOTIDE SEQUENCE [LARGE SCALE GENOMIC DNA]</scope>
    <source>
        <strain evidence="13 14">M5</strain>
    </source>
</reference>
<evidence type="ECO:0000256" key="7">
    <source>
        <dbReference type="ARBA" id="ARBA00023229"/>
    </source>
</evidence>
<comment type="function">
    <text evidence="9">Catalyzes the NADPH-dependent rearrangement and reduction of 1-deoxy-D-xylulose-5-phosphate (DXP) to 2-C-methyl-D-erythritol 4-phosphate (MEP).</text>
</comment>
<dbReference type="EMBL" id="NKHD01000020">
    <property type="protein sequence ID" value="OXT07530.1"/>
    <property type="molecule type" value="Genomic_DNA"/>
</dbReference>
<dbReference type="InterPro" id="IPR036291">
    <property type="entry name" value="NAD(P)-bd_dom_sf"/>
</dbReference>
<feature type="binding site" evidence="9">
    <location>
        <position position="120"/>
    </location>
    <ligand>
        <name>NADPH</name>
        <dbReference type="ChEBI" id="CHEBI:57783"/>
    </ligand>
</feature>
<evidence type="ECO:0000256" key="4">
    <source>
        <dbReference type="ARBA" id="ARBA00022857"/>
    </source>
</evidence>
<feature type="binding site" evidence="9">
    <location>
        <position position="217"/>
    </location>
    <ligand>
        <name>Mn(2+)</name>
        <dbReference type="ChEBI" id="CHEBI:29035"/>
    </ligand>
</feature>
<evidence type="ECO:0000256" key="3">
    <source>
        <dbReference type="ARBA" id="ARBA00022723"/>
    </source>
</evidence>
<comment type="catalytic activity">
    <reaction evidence="8">
        <text>2-C-methyl-D-erythritol 4-phosphate + NADP(+) = 1-deoxy-D-xylulose 5-phosphate + NADPH + H(+)</text>
        <dbReference type="Rhea" id="RHEA:13717"/>
        <dbReference type="ChEBI" id="CHEBI:15378"/>
        <dbReference type="ChEBI" id="CHEBI:57783"/>
        <dbReference type="ChEBI" id="CHEBI:57792"/>
        <dbReference type="ChEBI" id="CHEBI:58262"/>
        <dbReference type="ChEBI" id="CHEBI:58349"/>
        <dbReference type="EC" id="1.1.1.267"/>
    </reaction>
    <physiologicalReaction direction="right-to-left" evidence="8">
        <dbReference type="Rhea" id="RHEA:13719"/>
    </physiologicalReaction>
</comment>
<proteinExistence type="inferred from homology"/>
<feature type="binding site" evidence="9">
    <location>
        <position position="37"/>
    </location>
    <ligand>
        <name>NADPH</name>
        <dbReference type="ChEBI" id="CHEBI:57783"/>
    </ligand>
</feature>
<comment type="cofactor">
    <cofactor evidence="9">
        <name>Mg(2+)</name>
        <dbReference type="ChEBI" id="CHEBI:18420"/>
    </cofactor>
    <cofactor evidence="9">
        <name>Mn(2+)</name>
        <dbReference type="ChEBI" id="CHEBI:29035"/>
    </cofactor>
</comment>
<dbReference type="GO" id="GO:0016853">
    <property type="term" value="F:isomerase activity"/>
    <property type="evidence" value="ECO:0007669"/>
    <property type="project" value="UniProtKB-KW"/>
</dbReference>
<dbReference type="InterPro" id="IPR036169">
    <property type="entry name" value="DXPR_C_sf"/>
</dbReference>
<dbReference type="Proteomes" id="UP000215301">
    <property type="component" value="Unassembled WGS sequence"/>
</dbReference>
<dbReference type="InterPro" id="IPR013512">
    <property type="entry name" value="DXP_reductoisomerase_N"/>
</dbReference>
<evidence type="ECO:0000256" key="1">
    <source>
        <dbReference type="ARBA" id="ARBA00005094"/>
    </source>
</evidence>
<evidence type="ECO:0000256" key="2">
    <source>
        <dbReference type="ARBA" id="ARBA00006825"/>
    </source>
</evidence>
<feature type="binding site" evidence="9">
    <location>
        <position position="195"/>
    </location>
    <ligand>
        <name>1-deoxy-D-xylulose 5-phosphate</name>
        <dbReference type="ChEBI" id="CHEBI:57792"/>
    </ligand>
</feature>
<keyword evidence="9" id="KW-0460">Magnesium</keyword>
<dbReference type="Gene3D" id="1.10.1740.10">
    <property type="match status" value="1"/>
</dbReference>
<dbReference type="Pfam" id="PF13288">
    <property type="entry name" value="DXPR_C"/>
    <property type="match status" value="1"/>
</dbReference>
<protein>
    <recommendedName>
        <fullName evidence="9">1-deoxy-D-xylulose 5-phosphate reductoisomerase</fullName>
        <shortName evidence="9">DXP reductoisomerase</shortName>
        <ecNumber evidence="9">1.1.1.267</ecNumber>
    </recommendedName>
    <alternativeName>
        <fullName evidence="9">1-deoxyxylulose-5-phosphate reductoisomerase</fullName>
    </alternativeName>
    <alternativeName>
        <fullName evidence="9">2-C-methyl-D-erythritol 4-phosphate synthase</fullName>
    </alternativeName>
</protein>
<dbReference type="AlphaFoldDB" id="A0A231VH56"/>
<dbReference type="GO" id="GO:0030604">
    <property type="term" value="F:1-deoxy-D-xylulose-5-phosphate reductoisomerase activity"/>
    <property type="evidence" value="ECO:0007669"/>
    <property type="project" value="UniProtKB-UniRule"/>
</dbReference>
<feature type="binding site" evidence="9">
    <location>
        <position position="214"/>
    </location>
    <ligand>
        <name>1-deoxy-D-xylulose 5-phosphate</name>
        <dbReference type="ChEBI" id="CHEBI:57792"/>
    </ligand>
</feature>
<feature type="domain" description="1-deoxy-D-xylulose 5-phosphate reductoisomerase N-terminal" evidence="10">
    <location>
        <begin position="4"/>
        <end position="128"/>
    </location>
</feature>
<dbReference type="HAMAP" id="MF_00183">
    <property type="entry name" value="DXP_reductoisom"/>
    <property type="match status" value="1"/>
</dbReference>
<dbReference type="NCBIfam" id="TIGR00243">
    <property type="entry name" value="Dxr"/>
    <property type="match status" value="1"/>
</dbReference>
<feature type="domain" description="DXP reductoisomerase C-terminal" evidence="12">
    <location>
        <begin position="257"/>
        <end position="374"/>
    </location>
</feature>
<dbReference type="GO" id="GO:0051484">
    <property type="term" value="P:isopentenyl diphosphate biosynthetic process, methylerythritol 4-phosphate pathway involved in terpenoid biosynthetic process"/>
    <property type="evidence" value="ECO:0007669"/>
    <property type="project" value="TreeGrafter"/>
</dbReference>
<feature type="binding site" evidence="9">
    <location>
        <position position="147"/>
    </location>
    <ligand>
        <name>1-deoxy-D-xylulose 5-phosphate</name>
        <dbReference type="ChEBI" id="CHEBI:57792"/>
    </ligand>
</feature>
<feature type="binding site" evidence="9">
    <location>
        <position position="11"/>
    </location>
    <ligand>
        <name>NADPH</name>
        <dbReference type="ChEBI" id="CHEBI:57783"/>
    </ligand>
</feature>
<evidence type="ECO:0000259" key="12">
    <source>
        <dbReference type="Pfam" id="PF13288"/>
    </source>
</evidence>
<dbReference type="RefSeq" id="WP_094045008.1">
    <property type="nucleotide sequence ID" value="NZ_NKHD01000020.1"/>
</dbReference>
<dbReference type="Gene3D" id="3.40.50.720">
    <property type="entry name" value="NAD(P)-binding Rossmann-like Domain"/>
    <property type="match status" value="1"/>
</dbReference>
<feature type="binding site" evidence="9">
    <location>
        <position position="122"/>
    </location>
    <ligand>
        <name>NADPH</name>
        <dbReference type="ChEBI" id="CHEBI:57783"/>
    </ligand>
</feature>
<name>A0A231VH56_THETR</name>
<dbReference type="InterPro" id="IPR003821">
    <property type="entry name" value="DXP_reductoisomerase"/>
</dbReference>
<sequence>MKNIVILGSTGSIGTQTLDVVRKSNEFRVIGLTCYNNIELMKEQIEEFKPEFVAVKDNDKALSLKKMINTRTEIISGEEGINKVASLPNIQMVVIAIEGIAALIPTIKAIEAGHDIALANKECLVTGGHIIKRLANEKNVNILPVDSEHNAIYQCIQSGKKEFVNRLIITASGGPFRGKTVDELKCVTVEEALKHPNWKMGKKITIDSATLMNKGFEVIEAKWLFDMPIDKIEVVVHKESIIHSMVEFIDGSIIAEMATPDMRIPIQYALNFPNRKYIDGVSYLDVTKIGKLSFEKPDIKTFRCLQLAYDALKEGGTMTTVLNTADEVAVQLFLKKIISFNDIPYIIEKYMNNHKNIINPELNDIIGVDREIREKIKSEYMR</sequence>
<comment type="pathway">
    <text evidence="1 9">Isoprenoid biosynthesis; isopentenyl diphosphate biosynthesis via DXP pathway; isopentenyl diphosphate from 1-deoxy-D-xylulose 5-phosphate: step 1/6.</text>
</comment>
<dbReference type="Pfam" id="PF08436">
    <property type="entry name" value="DXP_redisom_C"/>
    <property type="match status" value="1"/>
</dbReference>
<evidence type="ECO:0000256" key="5">
    <source>
        <dbReference type="ARBA" id="ARBA00023002"/>
    </source>
</evidence>
<feature type="binding site" evidence="9">
    <location>
        <position position="10"/>
    </location>
    <ligand>
        <name>NADPH</name>
        <dbReference type="ChEBI" id="CHEBI:57783"/>
    </ligand>
</feature>
<feature type="binding site" evidence="9">
    <location>
        <position position="12"/>
    </location>
    <ligand>
        <name>NADPH</name>
        <dbReference type="ChEBI" id="CHEBI:57783"/>
    </ligand>
</feature>
<dbReference type="GO" id="GO:0070402">
    <property type="term" value="F:NADPH binding"/>
    <property type="evidence" value="ECO:0007669"/>
    <property type="project" value="InterPro"/>
</dbReference>
<evidence type="ECO:0000256" key="8">
    <source>
        <dbReference type="ARBA" id="ARBA00048543"/>
    </source>
</evidence>
<feature type="binding site" evidence="9">
    <location>
        <position position="217"/>
    </location>
    <ligand>
        <name>1-deoxy-D-xylulose 5-phosphate</name>
        <dbReference type="ChEBI" id="CHEBI:57792"/>
    </ligand>
</feature>
<dbReference type="SUPFAM" id="SSF69055">
    <property type="entry name" value="1-deoxy-D-xylulose-5-phosphate reductoisomerase, C-terminal domain"/>
    <property type="match status" value="1"/>
</dbReference>
<dbReference type="EC" id="1.1.1.267" evidence="9"/>
<feature type="binding site" evidence="9">
    <location>
        <position position="208"/>
    </location>
    <ligand>
        <name>1-deoxy-D-xylulose 5-phosphate</name>
        <dbReference type="ChEBI" id="CHEBI:57792"/>
    </ligand>
</feature>
<dbReference type="PANTHER" id="PTHR30525">
    <property type="entry name" value="1-DEOXY-D-XYLULOSE 5-PHOSPHATE REDUCTOISOMERASE"/>
    <property type="match status" value="1"/>
</dbReference>
<comment type="similarity">
    <text evidence="2 9">Belongs to the DXR family.</text>
</comment>
<evidence type="ECO:0000313" key="13">
    <source>
        <dbReference type="EMBL" id="OXT07530.1"/>
    </source>
</evidence>
<dbReference type="NCBIfam" id="NF009114">
    <property type="entry name" value="PRK12464.1"/>
    <property type="match status" value="1"/>
</dbReference>
<feature type="binding site" evidence="9">
    <location>
        <position position="172"/>
    </location>
    <ligand>
        <name>1-deoxy-D-xylulose 5-phosphate</name>
        <dbReference type="ChEBI" id="CHEBI:57792"/>
    </ligand>
</feature>
<keyword evidence="7 9" id="KW-0414">Isoprene biosynthesis</keyword>
<dbReference type="Pfam" id="PF02670">
    <property type="entry name" value="DXP_reductoisom"/>
    <property type="match status" value="1"/>
</dbReference>
<feature type="binding site" evidence="9">
    <location>
        <position position="13"/>
    </location>
    <ligand>
        <name>NADPH</name>
        <dbReference type="ChEBI" id="CHEBI:57783"/>
    </ligand>
</feature>
<feature type="binding site" evidence="9">
    <location>
        <position position="201"/>
    </location>
    <ligand>
        <name>NADPH</name>
        <dbReference type="ChEBI" id="CHEBI:57783"/>
    </ligand>
</feature>
<dbReference type="SUPFAM" id="SSF51735">
    <property type="entry name" value="NAD(P)-binding Rossmann-fold domains"/>
    <property type="match status" value="1"/>
</dbReference>
<gene>
    <name evidence="9" type="primary">dxr</name>
    <name evidence="13" type="ORF">CE561_06815</name>
</gene>
<evidence type="ECO:0000259" key="10">
    <source>
        <dbReference type="Pfam" id="PF02670"/>
    </source>
</evidence>
<dbReference type="InterPro" id="IPR026877">
    <property type="entry name" value="DXPR_C"/>
</dbReference>
<evidence type="ECO:0000313" key="14">
    <source>
        <dbReference type="Proteomes" id="UP000215301"/>
    </source>
</evidence>
<dbReference type="InterPro" id="IPR013644">
    <property type="entry name" value="DXP_reductoisomerase_C"/>
</dbReference>
<feature type="binding site" evidence="9">
    <location>
        <position position="213"/>
    </location>
    <ligand>
        <name>1-deoxy-D-xylulose 5-phosphate</name>
        <dbReference type="ChEBI" id="CHEBI:57792"/>
    </ligand>
</feature>
<dbReference type="UniPathway" id="UPA00056">
    <property type="reaction ID" value="UER00092"/>
</dbReference>
<comment type="caution">
    <text evidence="9">Lacks conserved residue(s) required for the propagation of feature annotation.</text>
</comment>